<reference evidence="2" key="1">
    <citation type="journal article" date="2023" name="Plant J.">
        <title>The genome of the king protea, Protea cynaroides.</title>
        <authorList>
            <person name="Chang J."/>
            <person name="Duong T.A."/>
            <person name="Schoeman C."/>
            <person name="Ma X."/>
            <person name="Roodt D."/>
            <person name="Barker N."/>
            <person name="Li Z."/>
            <person name="Van de Peer Y."/>
            <person name="Mizrachi E."/>
        </authorList>
    </citation>
    <scope>NUCLEOTIDE SEQUENCE</scope>
    <source>
        <tissue evidence="2">Young leaves</tissue>
    </source>
</reference>
<evidence type="ECO:0000313" key="2">
    <source>
        <dbReference type="EMBL" id="KAJ4960850.1"/>
    </source>
</evidence>
<dbReference type="InterPro" id="IPR006566">
    <property type="entry name" value="FBD"/>
</dbReference>
<evidence type="ECO:0000259" key="1">
    <source>
        <dbReference type="SMART" id="SM00579"/>
    </source>
</evidence>
<dbReference type="OrthoDB" id="629734at2759"/>
<dbReference type="Pfam" id="PF08387">
    <property type="entry name" value="FBD"/>
    <property type="match status" value="1"/>
</dbReference>
<keyword evidence="3" id="KW-1185">Reference proteome</keyword>
<dbReference type="SUPFAM" id="SSF52047">
    <property type="entry name" value="RNI-like"/>
    <property type="match status" value="1"/>
</dbReference>
<evidence type="ECO:0000313" key="3">
    <source>
        <dbReference type="Proteomes" id="UP001141806"/>
    </source>
</evidence>
<proteinExistence type="predicted"/>
<sequence length="440" mass="50403">MSLSKLKLDPSLNGDIISNMPPNITENILSRLPIKKAVRTCILSKKWRYNWVTLPELIFNFTLGNALINRNDRLMKFIDDVLSLHRGPISKFELSRHLCIPNTQYIDKWILCLSRNGIKELILCPQPQLKHYELPSCLYSCELLTHLELSFCTLKRPPLFASFNFLKSLLLYKVEFVGFTFENLISRCPILERLKIEGFTGCTDLIIYAPKLKSLVVNGFCKVTQNISFNNTPLLTCVSLNLHCYGFKPEHLNPNEGENISRLIKVFGCLHGVEKLAVGGNFLKFLAVDFVPKKLPNAYYRMKSLDLEICFNDVHMVSMALCLLRSAPNLQELKIDAVTHTNIRPQFLEYRDGPEFSLNQLQIVKINSFGGWKRQLVFVEFLLSITPVLEKMTIYGYKDIVAEGYLYGGTMLELLMRFPRASPEAKIEFFETAGLVDVRT</sequence>
<dbReference type="Gene3D" id="3.80.10.10">
    <property type="entry name" value="Ribonuclease Inhibitor"/>
    <property type="match status" value="1"/>
</dbReference>
<dbReference type="SUPFAM" id="SSF81383">
    <property type="entry name" value="F-box domain"/>
    <property type="match status" value="1"/>
</dbReference>
<dbReference type="PANTHER" id="PTHR31639">
    <property type="entry name" value="F-BOX PROTEIN-LIKE"/>
    <property type="match status" value="1"/>
</dbReference>
<dbReference type="Pfam" id="PF24758">
    <property type="entry name" value="LRR_At5g56370"/>
    <property type="match status" value="1"/>
</dbReference>
<comment type="caution">
    <text evidence="2">The sequence shown here is derived from an EMBL/GenBank/DDBJ whole genome shotgun (WGS) entry which is preliminary data.</text>
</comment>
<feature type="domain" description="FBD" evidence="1">
    <location>
        <begin position="355"/>
        <end position="430"/>
    </location>
</feature>
<dbReference type="Pfam" id="PF00646">
    <property type="entry name" value="F-box"/>
    <property type="match status" value="1"/>
</dbReference>
<dbReference type="PANTHER" id="PTHR31639:SF237">
    <property type="entry name" value="F-BOX DOMAIN-CONTAINING PROTEIN"/>
    <property type="match status" value="1"/>
</dbReference>
<protein>
    <recommendedName>
        <fullName evidence="1">FBD domain-containing protein</fullName>
    </recommendedName>
</protein>
<gene>
    <name evidence="2" type="ORF">NE237_020760</name>
</gene>
<dbReference type="EMBL" id="JAMYWD010000009">
    <property type="protein sequence ID" value="KAJ4960850.1"/>
    <property type="molecule type" value="Genomic_DNA"/>
</dbReference>
<dbReference type="InterPro" id="IPR032675">
    <property type="entry name" value="LRR_dom_sf"/>
</dbReference>
<dbReference type="SMART" id="SM00579">
    <property type="entry name" value="FBD"/>
    <property type="match status" value="1"/>
</dbReference>
<dbReference type="InterPro" id="IPR036047">
    <property type="entry name" value="F-box-like_dom_sf"/>
</dbReference>
<name>A0A9Q0H9Z8_9MAGN</name>
<dbReference type="InterPro" id="IPR055411">
    <property type="entry name" value="LRR_FXL15/At3g58940/PEG3-like"/>
</dbReference>
<dbReference type="Proteomes" id="UP001141806">
    <property type="component" value="Unassembled WGS sequence"/>
</dbReference>
<dbReference type="Gene3D" id="1.20.1280.50">
    <property type="match status" value="1"/>
</dbReference>
<dbReference type="InterPro" id="IPR001810">
    <property type="entry name" value="F-box_dom"/>
</dbReference>
<accession>A0A9Q0H9Z8</accession>
<dbReference type="AlphaFoldDB" id="A0A9Q0H9Z8"/>
<organism evidence="2 3">
    <name type="scientific">Protea cynaroides</name>
    <dbReference type="NCBI Taxonomy" id="273540"/>
    <lineage>
        <taxon>Eukaryota</taxon>
        <taxon>Viridiplantae</taxon>
        <taxon>Streptophyta</taxon>
        <taxon>Embryophyta</taxon>
        <taxon>Tracheophyta</taxon>
        <taxon>Spermatophyta</taxon>
        <taxon>Magnoliopsida</taxon>
        <taxon>Proteales</taxon>
        <taxon>Proteaceae</taxon>
        <taxon>Protea</taxon>
    </lineage>
</organism>